<dbReference type="Pfam" id="PF15384">
    <property type="entry name" value="PAXX"/>
    <property type="match status" value="1"/>
</dbReference>
<dbReference type="RefSeq" id="XP_067165490.1">
    <property type="nucleotide sequence ID" value="XM_067309389.1"/>
</dbReference>
<protein>
    <submittedName>
        <fullName evidence="3">Protein PAXX isoform X1</fullName>
    </submittedName>
</protein>
<feature type="region of interest" description="Disordered" evidence="1">
    <location>
        <begin position="221"/>
        <end position="248"/>
    </location>
</feature>
<organism evidence="2 3">
    <name type="scientific">Apteryx mantelli</name>
    <name type="common">North Island brown kiwi</name>
    <dbReference type="NCBI Taxonomy" id="2696672"/>
    <lineage>
        <taxon>Eukaryota</taxon>
        <taxon>Metazoa</taxon>
        <taxon>Chordata</taxon>
        <taxon>Craniata</taxon>
        <taxon>Vertebrata</taxon>
        <taxon>Euteleostomi</taxon>
        <taxon>Archelosauria</taxon>
        <taxon>Archosauria</taxon>
        <taxon>Dinosauria</taxon>
        <taxon>Saurischia</taxon>
        <taxon>Theropoda</taxon>
        <taxon>Coelurosauria</taxon>
        <taxon>Aves</taxon>
        <taxon>Palaeognathae</taxon>
        <taxon>Apterygiformes</taxon>
        <taxon>Apterygidae</taxon>
        <taxon>Apteryx</taxon>
    </lineage>
</organism>
<dbReference type="PANTHER" id="PTHR28586">
    <property type="entry name" value="PROTEIN PAXX"/>
    <property type="match status" value="1"/>
</dbReference>
<dbReference type="Proteomes" id="UP001652627">
    <property type="component" value="Chromosome 21"/>
</dbReference>
<evidence type="ECO:0000256" key="1">
    <source>
        <dbReference type="SAM" id="MobiDB-lite"/>
    </source>
</evidence>
<sequence>MAPPLRSAPPQQQRHLRAGGAAGCGPRTRCPRDAAGGARGGRLAAWQWLPQTPKAPGGAAAAVPGKRPAPRGGPCPFRRRHGGAGGALPCPARGAAPLPLLLPPRARRRRRRHRVISQSTLCLSEDHSTKISKALEHGVASLSLHDDGRVTLQLQEEAWCSTFDLFKLPFTEARTQLQALMFGLVGCVKNLEKRLEAVVGTLGSSCSPEKNAAQSQQLFMPADPNSRKNRGAGSTLPAKRRVPGESLINPGFKKRHHVEWTSKTPDLCCPIPRQLSYREGFQPHLRLVMVLLHPGPPEPLATGCERLSSLMISQRDEQGSQDPGTGTGSWQVSGEQIHGWCFGRTFLGGWSLGGDSRGGYFPLLLSLLAGPPMYLTWHELVGFLKNFYVMM</sequence>
<keyword evidence="2" id="KW-1185">Reference proteome</keyword>
<dbReference type="PANTHER" id="PTHR28586:SF1">
    <property type="entry name" value="PROTEIN PAXX"/>
    <property type="match status" value="1"/>
</dbReference>
<evidence type="ECO:0000313" key="2">
    <source>
        <dbReference type="Proteomes" id="UP001652627"/>
    </source>
</evidence>
<feature type="region of interest" description="Disordered" evidence="1">
    <location>
        <begin position="51"/>
        <end position="80"/>
    </location>
</feature>
<proteinExistence type="predicted"/>
<dbReference type="GeneID" id="106494231"/>
<gene>
    <name evidence="3" type="primary">PAXX</name>
</gene>
<feature type="compositionally biased region" description="Low complexity" evidence="1">
    <location>
        <begin position="54"/>
        <end position="74"/>
    </location>
</feature>
<feature type="region of interest" description="Disordered" evidence="1">
    <location>
        <begin position="1"/>
        <end position="38"/>
    </location>
</feature>
<evidence type="ECO:0000313" key="3">
    <source>
        <dbReference type="RefSeq" id="XP_067165490.1"/>
    </source>
</evidence>
<dbReference type="InterPro" id="IPR027873">
    <property type="entry name" value="PAXX"/>
</dbReference>
<reference evidence="3" key="1">
    <citation type="submission" date="2025-08" db="UniProtKB">
        <authorList>
            <consortium name="RefSeq"/>
        </authorList>
    </citation>
    <scope>IDENTIFICATION</scope>
    <source>
        <tissue evidence="3">Blood</tissue>
    </source>
</reference>
<accession>A0ABM4FKL6</accession>
<name>A0ABM4FKL6_9AVES</name>